<dbReference type="Gene3D" id="1.10.287.460">
    <property type="entry name" value="Peptidyl-prolyl cis-trans isomerase, FKBP-type, N-terminal domain"/>
    <property type="match status" value="1"/>
</dbReference>
<sequence>MKKTLLTLVCLLALTVACNQENEKAATSKASQTLTTQQDKVSYSIGMDIGTTIKQQGFDVDPALVALGINHAFTNATTLLTPEQAKEVLAQWQQDMMQKRVEAIKKQAEENAAAGKAFLEANAKKEGVVTLDSGLQYKILEEGNGTRPAVDDIVTVHYKGTLTNGTEFDSTYSRNQPATFPVNGVIKGWTEALQKMKTGGHWMLYIPANLAYGERQAGPIIGPNSTLVFDVTLLSIQDKNQAGAAQTTK</sequence>
<dbReference type="PRINTS" id="PR01730">
    <property type="entry name" value="INFPOTNTIATR"/>
</dbReference>
<evidence type="ECO:0000256" key="4">
    <source>
        <dbReference type="ARBA" id="ARBA00023110"/>
    </source>
</evidence>
<dbReference type="PANTHER" id="PTHR43811">
    <property type="entry name" value="FKBP-TYPE PEPTIDYL-PROLYL CIS-TRANS ISOMERASE FKPA"/>
    <property type="match status" value="1"/>
</dbReference>
<dbReference type="GO" id="GO:0003755">
    <property type="term" value="F:peptidyl-prolyl cis-trans isomerase activity"/>
    <property type="evidence" value="ECO:0007669"/>
    <property type="project" value="UniProtKB-UniRule"/>
</dbReference>
<evidence type="ECO:0000256" key="1">
    <source>
        <dbReference type="ARBA" id="ARBA00000971"/>
    </source>
</evidence>
<evidence type="ECO:0000313" key="10">
    <source>
        <dbReference type="EMBL" id="GAU08289.1"/>
    </source>
</evidence>
<dbReference type="InterPro" id="IPR000774">
    <property type="entry name" value="PPIase_FKBP_N"/>
</dbReference>
<dbReference type="GO" id="GO:0006457">
    <property type="term" value="P:protein folding"/>
    <property type="evidence" value="ECO:0007669"/>
    <property type="project" value="InterPro"/>
</dbReference>
<dbReference type="InterPro" id="IPR036944">
    <property type="entry name" value="PPIase_FKBP_N_sf"/>
</dbReference>
<dbReference type="OrthoDB" id="9812109at2"/>
<feature type="domain" description="PPIase FKBP-type" evidence="9">
    <location>
        <begin position="151"/>
        <end position="237"/>
    </location>
</feature>
<organism evidence="10 11">
    <name type="scientific">Desulfoplanes formicivorans</name>
    <dbReference type="NCBI Taxonomy" id="1592317"/>
    <lineage>
        <taxon>Bacteria</taxon>
        <taxon>Pseudomonadati</taxon>
        <taxon>Thermodesulfobacteriota</taxon>
        <taxon>Desulfovibrionia</taxon>
        <taxon>Desulfovibrionales</taxon>
        <taxon>Desulfoplanaceae</taxon>
        <taxon>Desulfoplanes</taxon>
    </lineage>
</organism>
<evidence type="ECO:0000313" key="11">
    <source>
        <dbReference type="Proteomes" id="UP000095200"/>
    </source>
</evidence>
<evidence type="ECO:0000259" key="9">
    <source>
        <dbReference type="PROSITE" id="PS50059"/>
    </source>
</evidence>
<evidence type="ECO:0000256" key="5">
    <source>
        <dbReference type="ARBA" id="ARBA00023235"/>
    </source>
</evidence>
<keyword evidence="4 6" id="KW-0697">Rotamase</keyword>
<gene>
    <name evidence="10" type="ORF">DPF_0992</name>
</gene>
<protein>
    <recommendedName>
        <fullName evidence="7">Peptidyl-prolyl cis-trans isomerase</fullName>
        <ecNumber evidence="7">5.2.1.8</ecNumber>
    </recommendedName>
</protein>
<dbReference type="InterPro" id="IPR008104">
    <property type="entry name" value="INFPOTNTIATR"/>
</dbReference>
<comment type="similarity">
    <text evidence="2 7">Belongs to the FKBP-type PPIase family.</text>
</comment>
<evidence type="ECO:0000256" key="6">
    <source>
        <dbReference type="PROSITE-ProRule" id="PRU00277"/>
    </source>
</evidence>
<evidence type="ECO:0000256" key="2">
    <source>
        <dbReference type="ARBA" id="ARBA00006577"/>
    </source>
</evidence>
<evidence type="ECO:0000256" key="8">
    <source>
        <dbReference type="SAM" id="SignalP"/>
    </source>
</evidence>
<dbReference type="Pfam" id="PF01346">
    <property type="entry name" value="FKBP_N"/>
    <property type="match status" value="1"/>
</dbReference>
<comment type="catalytic activity">
    <reaction evidence="1 6 7">
        <text>[protein]-peptidylproline (omega=180) = [protein]-peptidylproline (omega=0)</text>
        <dbReference type="Rhea" id="RHEA:16237"/>
        <dbReference type="Rhea" id="RHEA-COMP:10747"/>
        <dbReference type="Rhea" id="RHEA-COMP:10748"/>
        <dbReference type="ChEBI" id="CHEBI:83833"/>
        <dbReference type="ChEBI" id="CHEBI:83834"/>
        <dbReference type="EC" id="5.2.1.8"/>
    </reaction>
</comment>
<keyword evidence="3 8" id="KW-0732">Signal</keyword>
<dbReference type="AlphaFoldDB" id="A0A194AHP1"/>
<comment type="caution">
    <text evidence="10">The sequence shown here is derived from an EMBL/GenBank/DDBJ whole genome shotgun (WGS) entry which is preliminary data.</text>
</comment>
<dbReference type="STRING" id="1592317.DPF_0992"/>
<dbReference type="Pfam" id="PF00254">
    <property type="entry name" value="FKBP_C"/>
    <property type="match status" value="1"/>
</dbReference>
<dbReference type="PROSITE" id="PS50059">
    <property type="entry name" value="FKBP_PPIASE"/>
    <property type="match status" value="1"/>
</dbReference>
<proteinExistence type="inferred from homology"/>
<keyword evidence="11" id="KW-1185">Reference proteome</keyword>
<dbReference type="FunFam" id="3.10.50.40:FF:000045">
    <property type="entry name" value="Peptidyl-prolyl cis-trans isomerase"/>
    <property type="match status" value="1"/>
</dbReference>
<evidence type="ECO:0000256" key="3">
    <source>
        <dbReference type="ARBA" id="ARBA00022729"/>
    </source>
</evidence>
<name>A0A194AHP1_9BACT</name>
<feature type="chain" id="PRO_5008262396" description="Peptidyl-prolyl cis-trans isomerase" evidence="8">
    <location>
        <begin position="20"/>
        <end position="249"/>
    </location>
</feature>
<accession>A0A194AHP1</accession>
<dbReference type="Proteomes" id="UP000095200">
    <property type="component" value="Unassembled WGS sequence"/>
</dbReference>
<dbReference type="PROSITE" id="PS51257">
    <property type="entry name" value="PROKAR_LIPOPROTEIN"/>
    <property type="match status" value="1"/>
</dbReference>
<dbReference type="Gene3D" id="3.10.50.40">
    <property type="match status" value="1"/>
</dbReference>
<dbReference type="RefSeq" id="WP_069858729.1">
    <property type="nucleotide sequence ID" value="NZ_BDFE01000015.1"/>
</dbReference>
<dbReference type="InterPro" id="IPR046357">
    <property type="entry name" value="PPIase_dom_sf"/>
</dbReference>
<dbReference type="EC" id="5.2.1.8" evidence="7"/>
<dbReference type="SUPFAM" id="SSF54534">
    <property type="entry name" value="FKBP-like"/>
    <property type="match status" value="1"/>
</dbReference>
<dbReference type="InterPro" id="IPR001179">
    <property type="entry name" value="PPIase_FKBP_dom"/>
</dbReference>
<feature type="signal peptide" evidence="8">
    <location>
        <begin position="1"/>
        <end position="19"/>
    </location>
</feature>
<evidence type="ECO:0000256" key="7">
    <source>
        <dbReference type="RuleBase" id="RU003915"/>
    </source>
</evidence>
<dbReference type="PANTHER" id="PTHR43811:SF19">
    <property type="entry name" value="39 KDA FK506-BINDING NUCLEAR PROTEIN"/>
    <property type="match status" value="1"/>
</dbReference>
<dbReference type="EMBL" id="BDFE01000015">
    <property type="protein sequence ID" value="GAU08289.1"/>
    <property type="molecule type" value="Genomic_DNA"/>
</dbReference>
<dbReference type="GO" id="GO:0016020">
    <property type="term" value="C:membrane"/>
    <property type="evidence" value="ECO:0007669"/>
    <property type="project" value="InterPro"/>
</dbReference>
<keyword evidence="5 6" id="KW-0413">Isomerase</keyword>
<reference evidence="11" key="1">
    <citation type="submission" date="2016-06" db="EMBL/GenBank/DDBJ databases">
        <title>Draft genome sequence of Desulfoplanes formicivorans strain Pf12B.</title>
        <authorList>
            <person name="Watanabe M."/>
            <person name="Kojima H."/>
            <person name="Fukui M."/>
        </authorList>
    </citation>
    <scope>NUCLEOTIDE SEQUENCE [LARGE SCALE GENOMIC DNA]</scope>
    <source>
        <strain evidence="11">Pf12B</strain>
    </source>
</reference>